<dbReference type="NCBIfam" id="TIGR01031">
    <property type="entry name" value="rpmF_bact"/>
    <property type="match status" value="1"/>
</dbReference>
<reference evidence="7" key="1">
    <citation type="submission" date="2017-08" db="EMBL/GenBank/DDBJ databases">
        <title>A dynamic microbial community with high functional redundancy inhabits the cold, oxic subseafloor aquifer.</title>
        <authorList>
            <person name="Tully B.J."/>
            <person name="Wheat C.G."/>
            <person name="Glazer B.T."/>
            <person name="Huber J.A."/>
        </authorList>
    </citation>
    <scope>NUCLEOTIDE SEQUENCE [LARGE SCALE GENOMIC DNA]</scope>
</reference>
<dbReference type="InterPro" id="IPR002677">
    <property type="entry name" value="Ribosomal_bL32"/>
</dbReference>
<dbReference type="GO" id="GO:0006412">
    <property type="term" value="P:translation"/>
    <property type="evidence" value="ECO:0007669"/>
    <property type="project" value="UniProtKB-UniRule"/>
</dbReference>
<keyword evidence="3 5" id="KW-0687">Ribonucleoprotein</keyword>
<evidence type="ECO:0000256" key="1">
    <source>
        <dbReference type="ARBA" id="ARBA00008560"/>
    </source>
</evidence>
<organism evidence="6 7">
    <name type="scientific">SAR324 cluster bacterium</name>
    <dbReference type="NCBI Taxonomy" id="2024889"/>
    <lineage>
        <taxon>Bacteria</taxon>
        <taxon>Deltaproteobacteria</taxon>
        <taxon>SAR324 cluster</taxon>
    </lineage>
</organism>
<protein>
    <recommendedName>
        <fullName evidence="4 5">Large ribosomal subunit protein bL32</fullName>
    </recommendedName>
</protein>
<dbReference type="InterPro" id="IPR044957">
    <property type="entry name" value="Ribosomal_bL32_bact"/>
</dbReference>
<comment type="similarity">
    <text evidence="1 5">Belongs to the bacterial ribosomal protein bL32 family.</text>
</comment>
<dbReference type="PANTHER" id="PTHR35534">
    <property type="entry name" value="50S RIBOSOMAL PROTEIN L32"/>
    <property type="match status" value="1"/>
</dbReference>
<dbReference type="HAMAP" id="MF_00340">
    <property type="entry name" value="Ribosomal_bL32"/>
    <property type="match status" value="1"/>
</dbReference>
<dbReference type="GO" id="GO:0015934">
    <property type="term" value="C:large ribosomal subunit"/>
    <property type="evidence" value="ECO:0007669"/>
    <property type="project" value="InterPro"/>
</dbReference>
<evidence type="ECO:0000313" key="6">
    <source>
        <dbReference type="EMBL" id="PCI27108.1"/>
    </source>
</evidence>
<dbReference type="AlphaFoldDB" id="A0A2A4T0T2"/>
<dbReference type="Proteomes" id="UP000218113">
    <property type="component" value="Unassembled WGS sequence"/>
</dbReference>
<evidence type="ECO:0000313" key="7">
    <source>
        <dbReference type="Proteomes" id="UP000218113"/>
    </source>
</evidence>
<evidence type="ECO:0000256" key="3">
    <source>
        <dbReference type="ARBA" id="ARBA00023274"/>
    </source>
</evidence>
<dbReference type="SUPFAM" id="SSF57829">
    <property type="entry name" value="Zn-binding ribosomal proteins"/>
    <property type="match status" value="1"/>
</dbReference>
<gene>
    <name evidence="5" type="primary">rpmF</name>
    <name evidence="6" type="ORF">COB67_09320</name>
</gene>
<dbReference type="GO" id="GO:0003735">
    <property type="term" value="F:structural constituent of ribosome"/>
    <property type="evidence" value="ECO:0007669"/>
    <property type="project" value="InterPro"/>
</dbReference>
<evidence type="ECO:0000256" key="4">
    <source>
        <dbReference type="ARBA" id="ARBA00035178"/>
    </source>
</evidence>
<comment type="caution">
    <text evidence="6">The sequence shown here is derived from an EMBL/GenBank/DDBJ whole genome shotgun (WGS) entry which is preliminary data.</text>
</comment>
<dbReference type="InterPro" id="IPR011332">
    <property type="entry name" value="Ribosomal_zn-bd"/>
</dbReference>
<dbReference type="EMBL" id="NVSR01000074">
    <property type="protein sequence ID" value="PCI27108.1"/>
    <property type="molecule type" value="Genomic_DNA"/>
</dbReference>
<proteinExistence type="inferred from homology"/>
<keyword evidence="2 5" id="KW-0689">Ribosomal protein</keyword>
<evidence type="ECO:0000256" key="2">
    <source>
        <dbReference type="ARBA" id="ARBA00022980"/>
    </source>
</evidence>
<accession>A0A2A4T0T2</accession>
<name>A0A2A4T0T2_9DELT</name>
<evidence type="ECO:0000256" key="5">
    <source>
        <dbReference type="HAMAP-Rule" id="MF_00340"/>
    </source>
</evidence>
<sequence length="59" mass="6637">MAVPTRRTSKSVTKQRRTHIKLAKVNLISCSNCQELILPHRVCSKCGHIHGKQVISVDE</sequence>
<dbReference type="PANTHER" id="PTHR35534:SF1">
    <property type="entry name" value="LARGE RIBOSOMAL SUBUNIT PROTEIN BL32"/>
    <property type="match status" value="1"/>
</dbReference>
<dbReference type="Pfam" id="PF01783">
    <property type="entry name" value="Ribosomal_L32p"/>
    <property type="match status" value="1"/>
</dbReference>